<keyword evidence="19" id="KW-0012">Acyltransferase</keyword>
<keyword evidence="9" id="KW-0573">Peptidoglycan synthesis</keyword>
<evidence type="ECO:0000256" key="7">
    <source>
        <dbReference type="ARBA" id="ARBA00022801"/>
    </source>
</evidence>
<evidence type="ECO:0000256" key="11">
    <source>
        <dbReference type="ARBA" id="ARBA00023136"/>
    </source>
</evidence>
<protein>
    <submittedName>
        <fullName evidence="19">Penicillin-binding protein 2A</fullName>
        <ecNumber evidence="19">2.3.2.-</ecNumber>
        <ecNumber evidence="19">2.4.1.129</ecNumber>
    </submittedName>
</protein>
<feature type="transmembrane region" description="Helical" evidence="16">
    <location>
        <begin position="20"/>
        <end position="41"/>
    </location>
</feature>
<keyword evidence="6 16" id="KW-0812">Transmembrane</keyword>
<dbReference type="InterPro" id="IPR001460">
    <property type="entry name" value="PCN-bd_Tpept"/>
</dbReference>
<evidence type="ECO:0000256" key="9">
    <source>
        <dbReference type="ARBA" id="ARBA00022984"/>
    </source>
</evidence>
<comment type="catalytic activity">
    <reaction evidence="14">
        <text>Preferential cleavage: (Ac)2-L-Lys-D-Ala-|-D-Ala. Also transpeptidation of peptidyl-alanyl moieties that are N-acyl substituents of D-alanine.</text>
        <dbReference type="EC" id="3.4.16.4"/>
    </reaction>
</comment>
<name>A0ABT9V832_9BACL</name>
<comment type="catalytic activity">
    <reaction evidence="15">
        <text>[GlcNAc-(1-&gt;4)-Mur2Ac(oyl-L-Ala-gamma-D-Glu-L-Lys-D-Ala-D-Ala)](n)-di-trans,octa-cis-undecaprenyl diphosphate + beta-D-GlcNAc-(1-&gt;4)-Mur2Ac(oyl-L-Ala-gamma-D-Glu-L-Lys-D-Ala-D-Ala)-di-trans,octa-cis-undecaprenyl diphosphate = [GlcNAc-(1-&gt;4)-Mur2Ac(oyl-L-Ala-gamma-D-Glu-L-Lys-D-Ala-D-Ala)](n+1)-di-trans,octa-cis-undecaprenyl diphosphate + di-trans,octa-cis-undecaprenyl diphosphate + H(+)</text>
        <dbReference type="Rhea" id="RHEA:23708"/>
        <dbReference type="Rhea" id="RHEA-COMP:9602"/>
        <dbReference type="Rhea" id="RHEA-COMP:9603"/>
        <dbReference type="ChEBI" id="CHEBI:15378"/>
        <dbReference type="ChEBI" id="CHEBI:58405"/>
        <dbReference type="ChEBI" id="CHEBI:60033"/>
        <dbReference type="ChEBI" id="CHEBI:78435"/>
        <dbReference type="EC" id="2.4.99.28"/>
    </reaction>
</comment>
<feature type="domain" description="Penicillin-binding protein transpeptidase" evidence="17">
    <location>
        <begin position="338"/>
        <end position="614"/>
    </location>
</feature>
<dbReference type="InterPro" id="IPR023346">
    <property type="entry name" value="Lysozyme-like_dom_sf"/>
</dbReference>
<feature type="domain" description="Glycosyl transferase family 51" evidence="18">
    <location>
        <begin position="66"/>
        <end position="241"/>
    </location>
</feature>
<comment type="caution">
    <text evidence="19">The sequence shown here is derived from an EMBL/GenBank/DDBJ whole genome shotgun (WGS) entry which is preliminary data.</text>
</comment>
<dbReference type="Gene3D" id="3.40.710.10">
    <property type="entry name" value="DD-peptidase/beta-lactamase superfamily"/>
    <property type="match status" value="1"/>
</dbReference>
<keyword evidence="7" id="KW-0378">Hydrolase</keyword>
<accession>A0ABT9V832</accession>
<dbReference type="SUPFAM" id="SSF56601">
    <property type="entry name" value="beta-lactamase/transpeptidase-like"/>
    <property type="match status" value="1"/>
</dbReference>
<dbReference type="InterPro" id="IPR001264">
    <property type="entry name" value="Glyco_trans_51"/>
</dbReference>
<dbReference type="Proteomes" id="UP001231362">
    <property type="component" value="Unassembled WGS sequence"/>
</dbReference>
<keyword evidence="2" id="KW-0121">Carboxypeptidase</keyword>
<keyword evidence="11 16" id="KW-0472">Membrane</keyword>
<keyword evidence="5 19" id="KW-0808">Transferase</keyword>
<dbReference type="EC" id="2.4.1.129" evidence="19"/>
<evidence type="ECO:0000313" key="20">
    <source>
        <dbReference type="Proteomes" id="UP001231362"/>
    </source>
</evidence>
<evidence type="ECO:0000256" key="8">
    <source>
        <dbReference type="ARBA" id="ARBA00022960"/>
    </source>
</evidence>
<dbReference type="Pfam" id="PF00905">
    <property type="entry name" value="Transpeptidase"/>
    <property type="match status" value="1"/>
</dbReference>
<evidence type="ECO:0000256" key="16">
    <source>
        <dbReference type="SAM" id="Phobius"/>
    </source>
</evidence>
<dbReference type="InterPro" id="IPR050396">
    <property type="entry name" value="Glycosyltr_51/Transpeptidase"/>
</dbReference>
<evidence type="ECO:0000256" key="5">
    <source>
        <dbReference type="ARBA" id="ARBA00022679"/>
    </source>
</evidence>
<dbReference type="InterPro" id="IPR036950">
    <property type="entry name" value="PBP_transglycosylase"/>
</dbReference>
<keyword evidence="4 19" id="KW-0328">Glycosyltransferase</keyword>
<evidence type="ECO:0000256" key="3">
    <source>
        <dbReference type="ARBA" id="ARBA00022670"/>
    </source>
</evidence>
<dbReference type="GO" id="GO:0016746">
    <property type="term" value="F:acyltransferase activity"/>
    <property type="evidence" value="ECO:0007669"/>
    <property type="project" value="UniProtKB-KW"/>
</dbReference>
<evidence type="ECO:0000256" key="14">
    <source>
        <dbReference type="ARBA" id="ARBA00034000"/>
    </source>
</evidence>
<evidence type="ECO:0000256" key="10">
    <source>
        <dbReference type="ARBA" id="ARBA00022989"/>
    </source>
</evidence>
<dbReference type="RefSeq" id="WP_307151592.1">
    <property type="nucleotide sequence ID" value="NZ_JAUSTU010000020.1"/>
</dbReference>
<evidence type="ECO:0000256" key="6">
    <source>
        <dbReference type="ARBA" id="ARBA00022692"/>
    </source>
</evidence>
<dbReference type="Pfam" id="PF00912">
    <property type="entry name" value="Transgly"/>
    <property type="match status" value="1"/>
</dbReference>
<sequence length="695" mass="77236">MNRFEPLREKLGLFWRRLHLTQILLLLGLSMILFTIIYFAILASQANVESLKAGLSQSTVIYDRNGEVATEIQTNRTSGVEVDEIPQHVRNAVVAIEDHRFYEHNGFDLKGISRAFFKNLFAGRITGGGSTITQQLAKNALLSPEKTYKRKIEELFLAVELEKKYEKDEILQMYLNQVYFGSGAWGIDQAAKKYFNKSIKDVTISEGALLAGLLQSPSARDPYKHLDRAIERRNVVLSRMKENGMINEEEFAVAKKEEVHLKDGGGNFIKRDHPYYVDAVLDEAIHQYGLTQEEILTRGYQIYTNMDQGIQTSMEKVYEKDSIFPKGRGGEIVQSGSVILDAKTGGVLGLVGGRGDYVFRGFNRATHLKAQPGSTMKPLAVYTPALEEGYAITSILKDEKKSYGSYTPTNPDGVYKGEVPMYKAVEDSLNAPTVWLLNEIGLEKGLDALKRFGIPLTDKDHYLGIALGGMHKGISPLKLAEAYSTFANDGKRPDGHLIEKIVGPTGNIIAEHKSETTKVTSKTVAKEINSMLLNVVESGTGTAAQISGVEIAGKTGSTQLPYKDINGSKDQWFVGYTPNVVGAVWLGYDQTDREHYLSNSSSKNVVPVFRALMEPALSYVDAGEFEVNSVNTRLAGGSTEKEKKNESEIGETIKKKTDEIKEVIKEESPKWKQALEEFKNNAIWLGNYIKEKIGQ</sequence>
<evidence type="ECO:0000256" key="15">
    <source>
        <dbReference type="ARBA" id="ARBA00049902"/>
    </source>
</evidence>
<dbReference type="SUPFAM" id="SSF53955">
    <property type="entry name" value="Lysozyme-like"/>
    <property type="match status" value="1"/>
</dbReference>
<dbReference type="GO" id="GO:0016757">
    <property type="term" value="F:glycosyltransferase activity"/>
    <property type="evidence" value="ECO:0007669"/>
    <property type="project" value="UniProtKB-KW"/>
</dbReference>
<proteinExistence type="predicted"/>
<evidence type="ECO:0000256" key="13">
    <source>
        <dbReference type="ARBA" id="ARBA00023316"/>
    </source>
</evidence>
<evidence type="ECO:0000256" key="4">
    <source>
        <dbReference type="ARBA" id="ARBA00022676"/>
    </source>
</evidence>
<dbReference type="PANTHER" id="PTHR32282:SF32">
    <property type="entry name" value="PENICILLIN-BINDING PROTEIN 2A"/>
    <property type="match status" value="1"/>
</dbReference>
<evidence type="ECO:0000259" key="17">
    <source>
        <dbReference type="Pfam" id="PF00905"/>
    </source>
</evidence>
<dbReference type="EC" id="2.3.2.-" evidence="19"/>
<keyword evidence="10 16" id="KW-1133">Transmembrane helix</keyword>
<keyword evidence="12" id="KW-0511">Multifunctional enzyme</keyword>
<gene>
    <name evidence="19" type="ORF">J2S07_003448</name>
</gene>
<dbReference type="EMBL" id="JAUSTU010000020">
    <property type="protein sequence ID" value="MDQ0157120.1"/>
    <property type="molecule type" value="Genomic_DNA"/>
</dbReference>
<reference evidence="19 20" key="1">
    <citation type="submission" date="2023-07" db="EMBL/GenBank/DDBJ databases">
        <title>Genomic Encyclopedia of Type Strains, Phase IV (KMG-IV): sequencing the most valuable type-strain genomes for metagenomic binning, comparative biology and taxonomic classification.</title>
        <authorList>
            <person name="Goeker M."/>
        </authorList>
    </citation>
    <scope>NUCLEOTIDE SEQUENCE [LARGE SCALE GENOMIC DNA]</scope>
    <source>
        <strain evidence="19 20">DSM 23948</strain>
    </source>
</reference>
<dbReference type="Gene3D" id="1.10.3810.10">
    <property type="entry name" value="Biosynthetic peptidoglycan transglycosylase-like"/>
    <property type="match status" value="1"/>
</dbReference>
<keyword evidence="13" id="KW-0961">Cell wall biogenesis/degradation</keyword>
<organism evidence="19 20">
    <name type="scientific">Anoxybacillus andreesenii</name>
    <dbReference type="NCBI Taxonomy" id="1325932"/>
    <lineage>
        <taxon>Bacteria</taxon>
        <taxon>Bacillati</taxon>
        <taxon>Bacillota</taxon>
        <taxon>Bacilli</taxon>
        <taxon>Bacillales</taxon>
        <taxon>Anoxybacillaceae</taxon>
        <taxon>Anoxybacillus</taxon>
    </lineage>
</organism>
<evidence type="ECO:0000313" key="19">
    <source>
        <dbReference type="EMBL" id="MDQ0157120.1"/>
    </source>
</evidence>
<dbReference type="InterPro" id="IPR012338">
    <property type="entry name" value="Beta-lactam/transpept-like"/>
</dbReference>
<keyword evidence="1" id="KW-1003">Cell membrane</keyword>
<evidence type="ECO:0000256" key="2">
    <source>
        <dbReference type="ARBA" id="ARBA00022645"/>
    </source>
</evidence>
<keyword evidence="8" id="KW-0133">Cell shape</keyword>
<keyword evidence="20" id="KW-1185">Reference proteome</keyword>
<dbReference type="PANTHER" id="PTHR32282">
    <property type="entry name" value="BINDING PROTEIN TRANSPEPTIDASE, PUTATIVE-RELATED"/>
    <property type="match status" value="1"/>
</dbReference>
<evidence type="ECO:0000256" key="1">
    <source>
        <dbReference type="ARBA" id="ARBA00022475"/>
    </source>
</evidence>
<evidence type="ECO:0000259" key="18">
    <source>
        <dbReference type="Pfam" id="PF00912"/>
    </source>
</evidence>
<evidence type="ECO:0000256" key="12">
    <source>
        <dbReference type="ARBA" id="ARBA00023268"/>
    </source>
</evidence>
<keyword evidence="3" id="KW-0645">Protease</keyword>
<dbReference type="NCBIfam" id="TIGR02074">
    <property type="entry name" value="PBP_1a_fam"/>
    <property type="match status" value="1"/>
</dbReference>